<protein>
    <submittedName>
        <fullName evidence="2">Uncharacterized protein</fullName>
    </submittedName>
</protein>
<feature type="transmembrane region" description="Helical" evidence="1">
    <location>
        <begin position="60"/>
        <end position="81"/>
    </location>
</feature>
<evidence type="ECO:0000313" key="3">
    <source>
        <dbReference type="Proteomes" id="UP000012062"/>
    </source>
</evidence>
<accession>M5EWQ2</accession>
<sequence>MVSRRKSSHTSGEEWTAGFNMSLLRRLGIFAVAGSTAYVALSAVFWLYCIVGGHDLLEMFYGGTATIVLALAAGVEFAWLAPSPVRIRN</sequence>
<dbReference type="AlphaFoldDB" id="M5EWQ2"/>
<proteinExistence type="predicted"/>
<name>M5EWQ2_9HYPH</name>
<dbReference type="Proteomes" id="UP000012062">
    <property type="component" value="Unassembled WGS sequence"/>
</dbReference>
<reference evidence="2 3" key="1">
    <citation type="submission" date="2013-02" db="EMBL/GenBank/DDBJ databases">
        <authorList>
            <person name="Genoscope - CEA"/>
        </authorList>
    </citation>
    <scope>NUCLEOTIDE SEQUENCE [LARGE SCALE GENOMIC DNA]</scope>
    <source>
        <strain evidence="2 3">STM 2683</strain>
    </source>
</reference>
<comment type="caution">
    <text evidence="2">The sequence shown here is derived from an EMBL/GenBank/DDBJ whole genome shotgun (WGS) entry which is preliminary data.</text>
</comment>
<keyword evidence="1" id="KW-0472">Membrane</keyword>
<dbReference type="EMBL" id="CAUM01000144">
    <property type="protein sequence ID" value="CCV08390.1"/>
    <property type="molecule type" value="Genomic_DNA"/>
</dbReference>
<dbReference type="STRING" id="1297569.MESS2_740017"/>
<evidence type="ECO:0000313" key="2">
    <source>
        <dbReference type="EMBL" id="CCV08390.1"/>
    </source>
</evidence>
<keyword evidence="1" id="KW-1133">Transmembrane helix</keyword>
<keyword evidence="3" id="KW-1185">Reference proteome</keyword>
<gene>
    <name evidence="2" type="ORF">MESS2_740017</name>
</gene>
<organism evidence="2 3">
    <name type="scientific">Mesorhizobium metallidurans STM 2683</name>
    <dbReference type="NCBI Taxonomy" id="1297569"/>
    <lineage>
        <taxon>Bacteria</taxon>
        <taxon>Pseudomonadati</taxon>
        <taxon>Pseudomonadota</taxon>
        <taxon>Alphaproteobacteria</taxon>
        <taxon>Hyphomicrobiales</taxon>
        <taxon>Phyllobacteriaceae</taxon>
        <taxon>Mesorhizobium</taxon>
    </lineage>
</organism>
<evidence type="ECO:0000256" key="1">
    <source>
        <dbReference type="SAM" id="Phobius"/>
    </source>
</evidence>
<keyword evidence="1" id="KW-0812">Transmembrane</keyword>
<feature type="transmembrane region" description="Helical" evidence="1">
    <location>
        <begin position="27"/>
        <end position="48"/>
    </location>
</feature>